<gene>
    <name evidence="1" type="ORF">CFRA_02975</name>
</gene>
<dbReference type="OrthoDB" id="4427542at2"/>
<dbReference type="Proteomes" id="UP000185434">
    <property type="component" value="Chromosome"/>
</dbReference>
<keyword evidence="2" id="KW-1185">Reference proteome</keyword>
<accession>A0A1L7CRG7</accession>
<sequence>MNLPDPAADESRLFLPAAYEGAQVRTLVTLAHRVDLRGLDPRSVIVVAADELAARCAGAAADLHAPLRVPVVVTRELPAYAGPLDLVVVLGEPDPEAVVALEESCAVAARRGCPIILAGPADGPLIEDAPESAVVLEPPAGASGDSPARAFGTVHTVLELLYRDAAPVAEALTMTADLVDEELQSLVPERDEVVNPARNLAAAVEGHRVMHTGLDRTGRAVAGVVAALWSARGVYSGVAGPAELAATAPVRDIFHDPLIDGDDGVIPLRVVVWAAEEAGLPDAVAQDAPEDAAAGPAARALRLITRGFAATAFHRR</sequence>
<dbReference type="SUPFAM" id="SSF53697">
    <property type="entry name" value="SIS domain"/>
    <property type="match status" value="1"/>
</dbReference>
<name>A0A1L7CRG7_9CORY</name>
<proteinExistence type="predicted"/>
<evidence type="ECO:0000313" key="2">
    <source>
        <dbReference type="Proteomes" id="UP000185434"/>
    </source>
</evidence>
<dbReference type="GO" id="GO:1901135">
    <property type="term" value="P:carbohydrate derivative metabolic process"/>
    <property type="evidence" value="ECO:0007669"/>
    <property type="project" value="InterPro"/>
</dbReference>
<dbReference type="GO" id="GO:0097367">
    <property type="term" value="F:carbohydrate derivative binding"/>
    <property type="evidence" value="ECO:0007669"/>
    <property type="project" value="InterPro"/>
</dbReference>
<dbReference type="AlphaFoldDB" id="A0A1L7CRG7"/>
<dbReference type="RefSeq" id="WP_075663387.1">
    <property type="nucleotide sequence ID" value="NZ_CP009247.1"/>
</dbReference>
<dbReference type="KEGG" id="cfk:CFRA_02975"/>
<evidence type="ECO:0000313" key="1">
    <source>
        <dbReference type="EMBL" id="APT88409.1"/>
    </source>
</evidence>
<protein>
    <submittedName>
        <fullName evidence="1">Uncharacterized protein</fullName>
    </submittedName>
</protein>
<dbReference type="InterPro" id="IPR046348">
    <property type="entry name" value="SIS_dom_sf"/>
</dbReference>
<dbReference type="STRING" id="1437875.CFRA_02975"/>
<reference evidence="1 2" key="1">
    <citation type="submission" date="2014-08" db="EMBL/GenBank/DDBJ databases">
        <title>Complete genome sequence of Corynebacterium frankenforstense ST18(T) (=DSM 45800(T)), isolated from raw cow milk.</title>
        <authorList>
            <person name="Ruckert C."/>
            <person name="Albersmeier A."/>
            <person name="Winkler A."/>
            <person name="Lipski A."/>
            <person name="Kalinowski J."/>
        </authorList>
    </citation>
    <scope>NUCLEOTIDE SEQUENCE [LARGE SCALE GENOMIC DNA]</scope>
    <source>
        <strain evidence="1 2">ST18</strain>
    </source>
</reference>
<dbReference type="EMBL" id="CP009247">
    <property type="protein sequence ID" value="APT88409.1"/>
    <property type="molecule type" value="Genomic_DNA"/>
</dbReference>
<organism evidence="1 2">
    <name type="scientific">Corynebacterium frankenforstense DSM 45800</name>
    <dbReference type="NCBI Taxonomy" id="1437875"/>
    <lineage>
        <taxon>Bacteria</taxon>
        <taxon>Bacillati</taxon>
        <taxon>Actinomycetota</taxon>
        <taxon>Actinomycetes</taxon>
        <taxon>Mycobacteriales</taxon>
        <taxon>Corynebacteriaceae</taxon>
        <taxon>Corynebacterium</taxon>
    </lineage>
</organism>